<evidence type="ECO:0000259" key="1">
    <source>
        <dbReference type="Pfam" id="PF12937"/>
    </source>
</evidence>
<name>A0A0H2RV85_9AGAM</name>
<gene>
    <name evidence="2" type="ORF">SCHPADRAFT_908413</name>
</gene>
<keyword evidence="3" id="KW-1185">Reference proteome</keyword>
<reference evidence="2 3" key="1">
    <citation type="submission" date="2015-04" db="EMBL/GenBank/DDBJ databases">
        <title>Complete genome sequence of Schizopora paradoxa KUC8140, a cosmopolitan wood degrader in East Asia.</title>
        <authorList>
            <consortium name="DOE Joint Genome Institute"/>
            <person name="Min B."/>
            <person name="Park H."/>
            <person name="Jang Y."/>
            <person name="Kim J.-J."/>
            <person name="Kim K.H."/>
            <person name="Pangilinan J."/>
            <person name="Lipzen A."/>
            <person name="Riley R."/>
            <person name="Grigoriev I.V."/>
            <person name="Spatafora J.W."/>
            <person name="Choi I.-G."/>
        </authorList>
    </citation>
    <scope>NUCLEOTIDE SEQUENCE [LARGE SCALE GENOMIC DNA]</scope>
    <source>
        <strain evidence="2 3">KUC8140</strain>
    </source>
</reference>
<dbReference type="OrthoDB" id="2884925at2759"/>
<accession>A0A0H2RV85</accession>
<dbReference type="AlphaFoldDB" id="A0A0H2RV85"/>
<protein>
    <recommendedName>
        <fullName evidence="1">F-box domain-containing protein</fullName>
    </recommendedName>
</protein>
<dbReference type="Proteomes" id="UP000053477">
    <property type="component" value="Unassembled WGS sequence"/>
</dbReference>
<sequence>MTPINDLPNEILCDIFSSAIQNSRVLPEIFKTGNNFHDCVALIDISRVCHLWREVALTDASIWSSIYILLDNPDAETLHQATYFISICFARSKDLPLICAISISDLDDLRFAYPLVQTLISHEARWSRISINITPRPCSLPKSPAISIPKNDEENDLQLKDAGAGLLKEFHFNLGAWLTYSLHSLLPALSTLHLTCCMPRGCMYTLMKWLPFTPNLQELVLKVDNNRFIAFADQNDQACKATMSEILRYT</sequence>
<dbReference type="EMBL" id="KQ086080">
    <property type="protein sequence ID" value="KLO08726.1"/>
    <property type="molecule type" value="Genomic_DNA"/>
</dbReference>
<dbReference type="Pfam" id="PF12937">
    <property type="entry name" value="F-box-like"/>
    <property type="match status" value="1"/>
</dbReference>
<dbReference type="Gene3D" id="1.20.1280.50">
    <property type="match status" value="1"/>
</dbReference>
<feature type="domain" description="F-box" evidence="1">
    <location>
        <begin position="4"/>
        <end position="68"/>
    </location>
</feature>
<proteinExistence type="predicted"/>
<dbReference type="InParanoid" id="A0A0H2RV85"/>
<evidence type="ECO:0000313" key="2">
    <source>
        <dbReference type="EMBL" id="KLO08726.1"/>
    </source>
</evidence>
<dbReference type="InterPro" id="IPR001810">
    <property type="entry name" value="F-box_dom"/>
</dbReference>
<organism evidence="2 3">
    <name type="scientific">Schizopora paradoxa</name>
    <dbReference type="NCBI Taxonomy" id="27342"/>
    <lineage>
        <taxon>Eukaryota</taxon>
        <taxon>Fungi</taxon>
        <taxon>Dikarya</taxon>
        <taxon>Basidiomycota</taxon>
        <taxon>Agaricomycotina</taxon>
        <taxon>Agaricomycetes</taxon>
        <taxon>Hymenochaetales</taxon>
        <taxon>Schizoporaceae</taxon>
        <taxon>Schizopora</taxon>
    </lineage>
</organism>
<evidence type="ECO:0000313" key="3">
    <source>
        <dbReference type="Proteomes" id="UP000053477"/>
    </source>
</evidence>